<dbReference type="PANTHER" id="PTHR32444">
    <property type="entry name" value="BULB-TYPE LECTIN DOMAIN-CONTAINING PROTEIN"/>
    <property type="match status" value="1"/>
</dbReference>
<dbReference type="InterPro" id="IPR008271">
    <property type="entry name" value="Ser/Thr_kinase_AS"/>
</dbReference>
<dbReference type="SUPFAM" id="SSF51110">
    <property type="entry name" value="alpha-D-mannose-specific plant lectins"/>
    <property type="match status" value="1"/>
</dbReference>
<dbReference type="InterPro" id="IPR024171">
    <property type="entry name" value="SRK-like_kinase"/>
</dbReference>
<evidence type="ECO:0000256" key="15">
    <source>
        <dbReference type="ARBA" id="ARBA00048679"/>
    </source>
</evidence>
<evidence type="ECO:0000256" key="14">
    <source>
        <dbReference type="ARBA" id="ARBA00047899"/>
    </source>
</evidence>
<feature type="domain" description="Protein kinase" evidence="16">
    <location>
        <begin position="444"/>
        <end position="730"/>
    </location>
</feature>
<keyword evidence="6" id="KW-0732">Signal</keyword>
<proteinExistence type="predicted"/>
<evidence type="ECO:0000256" key="10">
    <source>
        <dbReference type="ARBA" id="ARBA00022989"/>
    </source>
</evidence>
<dbReference type="SUPFAM" id="SSF56112">
    <property type="entry name" value="Protein kinase-like (PK-like)"/>
    <property type="match status" value="1"/>
</dbReference>
<dbReference type="FunFam" id="3.30.200.20:FF:000195">
    <property type="entry name" value="G-type lectin S-receptor-like serine/threonine-protein kinase"/>
    <property type="match status" value="1"/>
</dbReference>
<dbReference type="InterPro" id="IPR011009">
    <property type="entry name" value="Kinase-like_dom_sf"/>
</dbReference>
<protein>
    <recommendedName>
        <fullName evidence="2">non-specific serine/threonine protein kinase</fullName>
        <ecNumber evidence="2">2.7.11.1</ecNumber>
    </recommendedName>
</protein>
<dbReference type="PROSITE" id="PS50948">
    <property type="entry name" value="PAN"/>
    <property type="match status" value="1"/>
</dbReference>
<dbReference type="CDD" id="cd00028">
    <property type="entry name" value="B_lectin"/>
    <property type="match status" value="1"/>
</dbReference>
<dbReference type="Pfam" id="PF01453">
    <property type="entry name" value="B_lectin"/>
    <property type="match status" value="1"/>
</dbReference>
<evidence type="ECO:0000256" key="12">
    <source>
        <dbReference type="ARBA" id="ARBA00023157"/>
    </source>
</evidence>
<evidence type="ECO:0000256" key="1">
    <source>
        <dbReference type="ARBA" id="ARBA00004479"/>
    </source>
</evidence>
<dbReference type="InterPro" id="IPR036426">
    <property type="entry name" value="Bulb-type_lectin_dom_sf"/>
</dbReference>
<dbReference type="GO" id="GO:0005886">
    <property type="term" value="C:plasma membrane"/>
    <property type="evidence" value="ECO:0000318"/>
    <property type="project" value="GO_Central"/>
</dbReference>
<dbReference type="InterPro" id="IPR001480">
    <property type="entry name" value="Bulb-type_lectin_dom"/>
</dbReference>
<dbReference type="GO" id="GO:0004674">
    <property type="term" value="F:protein serine/threonine kinase activity"/>
    <property type="evidence" value="ECO:0000318"/>
    <property type="project" value="GO_Central"/>
</dbReference>
<dbReference type="STRING" id="4155.A0A022R1U7"/>
<dbReference type="PIRSF" id="PIRSF000641">
    <property type="entry name" value="SRK"/>
    <property type="match status" value="1"/>
</dbReference>
<dbReference type="GO" id="GO:0006955">
    <property type="term" value="P:immune response"/>
    <property type="evidence" value="ECO:0000318"/>
    <property type="project" value="GO_Central"/>
</dbReference>
<comment type="subcellular location">
    <subcellularLocation>
        <location evidence="1">Membrane</location>
        <topology evidence="1">Single-pass type I membrane protein</topology>
    </subcellularLocation>
</comment>
<dbReference type="EMBL" id="KI630752">
    <property type="protein sequence ID" value="EYU33573.1"/>
    <property type="molecule type" value="Genomic_DNA"/>
</dbReference>
<gene>
    <name evidence="19" type="ORF">MIMGU_mgv1a024422mg</name>
</gene>
<accession>A0A022R1U7</accession>
<dbReference type="Gene3D" id="1.10.510.10">
    <property type="entry name" value="Transferase(Phosphotransferase) domain 1"/>
    <property type="match status" value="1"/>
</dbReference>
<evidence type="ECO:0000313" key="19">
    <source>
        <dbReference type="EMBL" id="EYU33573.1"/>
    </source>
</evidence>
<dbReference type="PROSITE" id="PS50927">
    <property type="entry name" value="BULB_LECTIN"/>
    <property type="match status" value="1"/>
</dbReference>
<evidence type="ECO:0000256" key="8">
    <source>
        <dbReference type="ARBA" id="ARBA00022777"/>
    </source>
</evidence>
<keyword evidence="20" id="KW-1185">Reference proteome</keyword>
<keyword evidence="5" id="KW-0812">Transmembrane</keyword>
<evidence type="ECO:0000259" key="18">
    <source>
        <dbReference type="PROSITE" id="PS50948"/>
    </source>
</evidence>
<dbReference type="PROSITE" id="PS00108">
    <property type="entry name" value="PROTEIN_KINASE_ST"/>
    <property type="match status" value="1"/>
</dbReference>
<evidence type="ECO:0000313" key="20">
    <source>
        <dbReference type="Proteomes" id="UP000030748"/>
    </source>
</evidence>
<keyword evidence="7" id="KW-0547">Nucleotide-binding</keyword>
<name>A0A022R1U7_ERYGU</name>
<dbReference type="GO" id="GO:0005524">
    <property type="term" value="F:ATP binding"/>
    <property type="evidence" value="ECO:0007669"/>
    <property type="project" value="UniProtKB-KW"/>
</dbReference>
<dbReference type="CDD" id="cd14066">
    <property type="entry name" value="STKc_IRAK"/>
    <property type="match status" value="1"/>
</dbReference>
<dbReference type="EC" id="2.7.11.1" evidence="2"/>
<dbReference type="Proteomes" id="UP000030748">
    <property type="component" value="Unassembled WGS sequence"/>
</dbReference>
<evidence type="ECO:0000256" key="6">
    <source>
        <dbReference type="ARBA" id="ARBA00022729"/>
    </source>
</evidence>
<reference evidence="19 20" key="1">
    <citation type="journal article" date="2013" name="Proc. Natl. Acad. Sci. U.S.A.">
        <title>Fine-scale variation in meiotic recombination in Mimulus inferred from population shotgun sequencing.</title>
        <authorList>
            <person name="Hellsten U."/>
            <person name="Wright K.M."/>
            <person name="Jenkins J."/>
            <person name="Shu S."/>
            <person name="Yuan Y."/>
            <person name="Wessler S.R."/>
            <person name="Schmutz J."/>
            <person name="Willis J.H."/>
            <person name="Rokhsar D.S."/>
        </authorList>
    </citation>
    <scope>NUCLEOTIDE SEQUENCE [LARGE SCALE GENOMIC DNA]</scope>
    <source>
        <strain evidence="20">cv. DUN x IM62</strain>
    </source>
</reference>
<dbReference type="PROSITE" id="PS50011">
    <property type="entry name" value="PROTEIN_KINASE_DOM"/>
    <property type="match status" value="1"/>
</dbReference>
<dbReference type="Gene3D" id="3.50.4.10">
    <property type="entry name" value="Hepatocyte Growth Factor"/>
    <property type="match status" value="1"/>
</dbReference>
<evidence type="ECO:0000256" key="11">
    <source>
        <dbReference type="ARBA" id="ARBA00023136"/>
    </source>
</evidence>
<dbReference type="Gene3D" id="3.30.200.20">
    <property type="entry name" value="Phosphorylase Kinase, domain 1"/>
    <property type="match status" value="1"/>
</dbReference>
<keyword evidence="9" id="KW-0067">ATP-binding</keyword>
<keyword evidence="3" id="KW-0723">Serine/threonine-protein kinase</keyword>
<dbReference type="GO" id="GO:0007165">
    <property type="term" value="P:signal transduction"/>
    <property type="evidence" value="ECO:0000318"/>
    <property type="project" value="GO_Central"/>
</dbReference>
<dbReference type="GO" id="GO:0048544">
    <property type="term" value="P:recognition of pollen"/>
    <property type="evidence" value="ECO:0007669"/>
    <property type="project" value="InterPro"/>
</dbReference>
<keyword evidence="8" id="KW-0418">Kinase</keyword>
<dbReference type="SMART" id="SM00220">
    <property type="entry name" value="S_TKc"/>
    <property type="match status" value="1"/>
</dbReference>
<dbReference type="PANTHER" id="PTHR32444:SF183">
    <property type="entry name" value="APPLE DOMAIN-CONTAINING PROTEIN"/>
    <property type="match status" value="1"/>
</dbReference>
<evidence type="ECO:0000256" key="9">
    <source>
        <dbReference type="ARBA" id="ARBA00022840"/>
    </source>
</evidence>
<dbReference type="Pfam" id="PF11883">
    <property type="entry name" value="DUF3403"/>
    <property type="match status" value="1"/>
</dbReference>
<evidence type="ECO:0000259" key="16">
    <source>
        <dbReference type="PROSITE" id="PS50011"/>
    </source>
</evidence>
<dbReference type="Pfam" id="PF00954">
    <property type="entry name" value="S_locus_glycop"/>
    <property type="match status" value="1"/>
</dbReference>
<evidence type="ECO:0000256" key="4">
    <source>
        <dbReference type="ARBA" id="ARBA00022679"/>
    </source>
</evidence>
<dbReference type="AlphaFoldDB" id="A0A022R1U7"/>
<feature type="non-terminal residue" evidence="19">
    <location>
        <position position="1"/>
    </location>
</feature>
<dbReference type="InterPro" id="IPR001245">
    <property type="entry name" value="Ser-Thr/Tyr_kinase_cat_dom"/>
</dbReference>
<dbReference type="Gene3D" id="2.90.10.10">
    <property type="entry name" value="Bulb-type lectin domain"/>
    <property type="match status" value="1"/>
</dbReference>
<keyword evidence="12" id="KW-1015">Disulfide bond</keyword>
<evidence type="ECO:0000256" key="13">
    <source>
        <dbReference type="ARBA" id="ARBA00023180"/>
    </source>
</evidence>
<evidence type="ECO:0000256" key="3">
    <source>
        <dbReference type="ARBA" id="ARBA00022527"/>
    </source>
</evidence>
<comment type="catalytic activity">
    <reaction evidence="14">
        <text>L-threonyl-[protein] + ATP = O-phospho-L-threonyl-[protein] + ADP + H(+)</text>
        <dbReference type="Rhea" id="RHEA:46608"/>
        <dbReference type="Rhea" id="RHEA-COMP:11060"/>
        <dbReference type="Rhea" id="RHEA-COMP:11605"/>
        <dbReference type="ChEBI" id="CHEBI:15378"/>
        <dbReference type="ChEBI" id="CHEBI:30013"/>
        <dbReference type="ChEBI" id="CHEBI:30616"/>
        <dbReference type="ChEBI" id="CHEBI:61977"/>
        <dbReference type="ChEBI" id="CHEBI:456216"/>
        <dbReference type="EC" id="2.7.11.1"/>
    </reaction>
</comment>
<keyword evidence="11" id="KW-0472">Membrane</keyword>
<dbReference type="InterPro" id="IPR000719">
    <property type="entry name" value="Prot_kinase_dom"/>
</dbReference>
<dbReference type="FunFam" id="1.10.510.10:FF:000060">
    <property type="entry name" value="G-type lectin S-receptor-like serine/threonine-protein kinase"/>
    <property type="match status" value="1"/>
</dbReference>
<dbReference type="InterPro" id="IPR003609">
    <property type="entry name" value="Pan_app"/>
</dbReference>
<dbReference type="SMART" id="SM00108">
    <property type="entry name" value="B_lectin"/>
    <property type="match status" value="1"/>
</dbReference>
<evidence type="ECO:0000256" key="5">
    <source>
        <dbReference type="ARBA" id="ARBA00022692"/>
    </source>
</evidence>
<dbReference type="CDD" id="cd01098">
    <property type="entry name" value="PAN_AP_plant"/>
    <property type="match status" value="1"/>
</dbReference>
<dbReference type="FunFam" id="2.90.10.10:FF:000004">
    <property type="entry name" value="G-type lectin S-receptor-like serine/threonine-protein kinase"/>
    <property type="match status" value="1"/>
</dbReference>
<evidence type="ECO:0000259" key="17">
    <source>
        <dbReference type="PROSITE" id="PS50927"/>
    </source>
</evidence>
<feature type="domain" description="Apple" evidence="18">
    <location>
        <begin position="320"/>
        <end position="405"/>
    </location>
</feature>
<dbReference type="InterPro" id="IPR021820">
    <property type="entry name" value="S-locus_recpt_kinase_C"/>
</dbReference>
<sequence>TDTINTSQTFIDNGDTIVSSGGSFELGFFSPENSDNRYVGIWYKRVVTVRTVVWIANTETPLTNTSSGSMSLIEPGILVLLNNNTNAIVWSTNASRTVQNPIAQLLDSGNLVVKDADEENPEIFLWQSFDHPTDTLLPGMKLGKNFVTNVQVHISSRKSDTDLATGEYTYNCDPTGYPQNILKKGETVTYRTGPWNGIGFSGTPNLRKNSIYTYGMVINKNEVYYHYELLNNSVISRLTLNENGVCERWTWVDGTQGWRVYLTAPTDNCDLYENCGPYGSCNVEHSPVCGCLEKFKPKDPQGWKRGDWSNGCVRSAPLNCAKGDGFLKYSGVKLPDTRNFTWYNESMNLDECKLLCSKNCSCMAYTSLDISRGRIGNGCLLWFGDLVDIRELSPGQDIHVRMASSELGNARLDYVDYRPDVSRNLDLEIPQYDLPTLIEVTDNFSIGNKLGEGGFGPVYKGLLEDGQEVAVKRLSKTSVQGVNELKNEVNCIAKLQHRNLVKLLGCCIEGEEKILVYEYLTNKSLDLILFHPTKSKLLDWPMRFNIINGIARGLMYLHQDSRLRVVHRDLKASNILLDSDMNPKISDFGLARTFGGNETGANTSRVVGTYGYMSPEYAIDGVFSVKSDVFSFGVLVLEIVSGKRNRGFSHRDHRLNLLGHAWMLHREERTVELAGSSYLVNSGYLREVIRSIEVGLLCVQESPEDRPNMSTVVSMLSNEGVLPEAKHPGFFTGREMSIVETSTSSNTATTATSVNEITITLLDGR</sequence>
<dbReference type="Pfam" id="PF07714">
    <property type="entry name" value="PK_Tyr_Ser-Thr"/>
    <property type="match status" value="1"/>
</dbReference>
<evidence type="ECO:0000256" key="7">
    <source>
        <dbReference type="ARBA" id="ARBA00022741"/>
    </source>
</evidence>
<keyword evidence="13" id="KW-0325">Glycoprotein</keyword>
<dbReference type="SMART" id="SM00473">
    <property type="entry name" value="PAN_AP"/>
    <property type="match status" value="1"/>
</dbReference>
<evidence type="ECO:0000256" key="2">
    <source>
        <dbReference type="ARBA" id="ARBA00012513"/>
    </source>
</evidence>
<dbReference type="InterPro" id="IPR000858">
    <property type="entry name" value="S_locus_glycoprot_dom"/>
</dbReference>
<organism evidence="19 20">
    <name type="scientific">Erythranthe guttata</name>
    <name type="common">Yellow monkey flower</name>
    <name type="synonym">Mimulus guttatus</name>
    <dbReference type="NCBI Taxonomy" id="4155"/>
    <lineage>
        <taxon>Eukaryota</taxon>
        <taxon>Viridiplantae</taxon>
        <taxon>Streptophyta</taxon>
        <taxon>Embryophyta</taxon>
        <taxon>Tracheophyta</taxon>
        <taxon>Spermatophyta</taxon>
        <taxon>Magnoliopsida</taxon>
        <taxon>eudicotyledons</taxon>
        <taxon>Gunneridae</taxon>
        <taxon>Pentapetalae</taxon>
        <taxon>asterids</taxon>
        <taxon>lamiids</taxon>
        <taxon>Lamiales</taxon>
        <taxon>Phrymaceae</taxon>
        <taxon>Erythranthe</taxon>
    </lineage>
</organism>
<keyword evidence="10" id="KW-1133">Transmembrane helix</keyword>
<keyword evidence="4" id="KW-0808">Transferase</keyword>
<comment type="catalytic activity">
    <reaction evidence="15">
        <text>L-seryl-[protein] + ATP = O-phospho-L-seryl-[protein] + ADP + H(+)</text>
        <dbReference type="Rhea" id="RHEA:17989"/>
        <dbReference type="Rhea" id="RHEA-COMP:9863"/>
        <dbReference type="Rhea" id="RHEA-COMP:11604"/>
        <dbReference type="ChEBI" id="CHEBI:15378"/>
        <dbReference type="ChEBI" id="CHEBI:29999"/>
        <dbReference type="ChEBI" id="CHEBI:30616"/>
        <dbReference type="ChEBI" id="CHEBI:83421"/>
        <dbReference type="ChEBI" id="CHEBI:456216"/>
        <dbReference type="EC" id="2.7.11.1"/>
    </reaction>
</comment>
<feature type="domain" description="Bulb-type lectin" evidence="17">
    <location>
        <begin position="2"/>
        <end position="126"/>
    </location>
</feature>
<dbReference type="Pfam" id="PF08276">
    <property type="entry name" value="PAN_2"/>
    <property type="match status" value="1"/>
</dbReference>